<dbReference type="AlphaFoldDB" id="R8BK42"/>
<evidence type="ECO:0000313" key="9">
    <source>
        <dbReference type="EMBL" id="EON99582.1"/>
    </source>
</evidence>
<evidence type="ECO:0000256" key="8">
    <source>
        <dbReference type="SAM" id="SignalP"/>
    </source>
</evidence>
<keyword evidence="6" id="KW-1015">Disulfide bond</keyword>
<evidence type="ECO:0000256" key="3">
    <source>
        <dbReference type="ARBA" id="ARBA00022723"/>
    </source>
</evidence>
<dbReference type="EMBL" id="KB933141">
    <property type="protein sequence ID" value="EON99582.1"/>
    <property type="molecule type" value="Genomic_DNA"/>
</dbReference>
<keyword evidence="7" id="KW-0325">Glycoprotein</keyword>
<accession>R8BK42</accession>
<dbReference type="GO" id="GO:0016788">
    <property type="term" value="F:hydrolase activity, acting on ester bonds"/>
    <property type="evidence" value="ECO:0007669"/>
    <property type="project" value="InterPro"/>
</dbReference>
<dbReference type="GeneID" id="19325351"/>
<gene>
    <name evidence="9" type="ORF">UCRPA7_4857</name>
</gene>
<sequence>MKWHNIVALGLVAVPETLAWGGFGHITVAYIASNFVRDGTAAYFKDLLANDTSDYLAGVATWADSIRYTKWGHYTGVFHFIDAKDDPPRNCSVDMERDCKEQGCVVTAIQNYTSQLLDPKLEAWKRAQAAKFVIHFVGDIHQPLHTEDVQRGGNGIHVKFEDVDLNLHHVWDTSIAEKLVGGVHRKPYADALLWANKLTAEIKSGKYQAQSETWYEGMDFGDPIATALYWARESNAYVCEAVLPEGPLAIVGQELGGDYYEKAAPIIEVQIARAGFRLAKWLDLIALMSTLGGVIDEL</sequence>
<keyword evidence="3" id="KW-0479">Metal-binding</keyword>
<evidence type="ECO:0000313" key="10">
    <source>
        <dbReference type="Proteomes" id="UP000014074"/>
    </source>
</evidence>
<comment type="similarity">
    <text evidence="1">Belongs to the nuclease type I family.</text>
</comment>
<dbReference type="InterPro" id="IPR008947">
    <property type="entry name" value="PLipase_C/P1_nuclease_dom_sf"/>
</dbReference>
<dbReference type="GO" id="GO:0003676">
    <property type="term" value="F:nucleic acid binding"/>
    <property type="evidence" value="ECO:0007669"/>
    <property type="project" value="InterPro"/>
</dbReference>
<organism evidence="9 10">
    <name type="scientific">Phaeoacremonium minimum (strain UCR-PA7)</name>
    <name type="common">Esca disease fungus</name>
    <name type="synonym">Togninia minima</name>
    <dbReference type="NCBI Taxonomy" id="1286976"/>
    <lineage>
        <taxon>Eukaryota</taxon>
        <taxon>Fungi</taxon>
        <taxon>Dikarya</taxon>
        <taxon>Ascomycota</taxon>
        <taxon>Pezizomycotina</taxon>
        <taxon>Sordariomycetes</taxon>
        <taxon>Sordariomycetidae</taxon>
        <taxon>Togniniales</taxon>
        <taxon>Togniniaceae</taxon>
        <taxon>Phaeoacremonium</taxon>
    </lineage>
</organism>
<evidence type="ECO:0000256" key="4">
    <source>
        <dbReference type="ARBA" id="ARBA00022759"/>
    </source>
</evidence>
<dbReference type="GO" id="GO:0046872">
    <property type="term" value="F:metal ion binding"/>
    <property type="evidence" value="ECO:0007669"/>
    <property type="project" value="UniProtKB-KW"/>
</dbReference>
<evidence type="ECO:0000256" key="1">
    <source>
        <dbReference type="ARBA" id="ARBA00009547"/>
    </source>
</evidence>
<dbReference type="Gene3D" id="1.10.575.10">
    <property type="entry name" value="P1 Nuclease"/>
    <property type="match status" value="1"/>
</dbReference>
<proteinExistence type="inferred from homology"/>
<dbReference type="SUPFAM" id="SSF48537">
    <property type="entry name" value="Phospholipase C/P1 nuclease"/>
    <property type="match status" value="1"/>
</dbReference>
<dbReference type="InterPro" id="IPR003154">
    <property type="entry name" value="S1/P1nuclease"/>
</dbReference>
<keyword evidence="5" id="KW-0378">Hydrolase</keyword>
<protein>
    <submittedName>
        <fullName evidence="9">Putative nuclease s1 protein</fullName>
    </submittedName>
</protein>
<dbReference type="Proteomes" id="UP000014074">
    <property type="component" value="Unassembled WGS sequence"/>
</dbReference>
<keyword evidence="2" id="KW-0540">Nuclease</keyword>
<dbReference type="CDD" id="cd11010">
    <property type="entry name" value="S1-P1_nuclease"/>
    <property type="match status" value="1"/>
</dbReference>
<dbReference type="GO" id="GO:0006308">
    <property type="term" value="P:DNA catabolic process"/>
    <property type="evidence" value="ECO:0007669"/>
    <property type="project" value="InterPro"/>
</dbReference>
<evidence type="ECO:0000256" key="5">
    <source>
        <dbReference type="ARBA" id="ARBA00022801"/>
    </source>
</evidence>
<reference evidence="10" key="1">
    <citation type="journal article" date="2013" name="Genome Announc.">
        <title>Draft genome sequence of the ascomycete Phaeoacremonium aleophilum strain UCR-PA7, a causal agent of the esca disease complex in grapevines.</title>
        <authorList>
            <person name="Blanco-Ulate B."/>
            <person name="Rolshausen P."/>
            <person name="Cantu D."/>
        </authorList>
    </citation>
    <scope>NUCLEOTIDE SEQUENCE [LARGE SCALE GENOMIC DNA]</scope>
    <source>
        <strain evidence="10">UCR-PA7</strain>
    </source>
</reference>
<dbReference type="KEGG" id="tmn:UCRPA7_4857"/>
<dbReference type="OrthoDB" id="441446at2759"/>
<keyword evidence="4" id="KW-0255">Endonuclease</keyword>
<evidence type="ECO:0000256" key="2">
    <source>
        <dbReference type="ARBA" id="ARBA00022722"/>
    </source>
</evidence>
<name>R8BK42_PHAM7</name>
<keyword evidence="10" id="KW-1185">Reference proteome</keyword>
<feature type="chain" id="PRO_5004462805" evidence="8">
    <location>
        <begin position="20"/>
        <end position="298"/>
    </location>
</feature>
<keyword evidence="8" id="KW-0732">Signal</keyword>
<feature type="signal peptide" evidence="8">
    <location>
        <begin position="1"/>
        <end position="19"/>
    </location>
</feature>
<evidence type="ECO:0000256" key="7">
    <source>
        <dbReference type="ARBA" id="ARBA00023180"/>
    </source>
</evidence>
<dbReference type="RefSeq" id="XP_007915599.1">
    <property type="nucleotide sequence ID" value="XM_007917408.1"/>
</dbReference>
<dbReference type="PANTHER" id="PTHR33146:SF26">
    <property type="entry name" value="ENDONUCLEASE 4"/>
    <property type="match status" value="1"/>
</dbReference>
<dbReference type="Pfam" id="PF02265">
    <property type="entry name" value="S1-P1_nuclease"/>
    <property type="match status" value="1"/>
</dbReference>
<dbReference type="GO" id="GO:0004519">
    <property type="term" value="F:endonuclease activity"/>
    <property type="evidence" value="ECO:0007669"/>
    <property type="project" value="UniProtKB-KW"/>
</dbReference>
<dbReference type="HOGENOM" id="CLU_044365_0_0_1"/>
<dbReference type="eggNOG" id="ENOG502QRXU">
    <property type="taxonomic scope" value="Eukaryota"/>
</dbReference>
<dbReference type="PANTHER" id="PTHR33146">
    <property type="entry name" value="ENDONUCLEASE 4"/>
    <property type="match status" value="1"/>
</dbReference>
<evidence type="ECO:0000256" key="6">
    <source>
        <dbReference type="ARBA" id="ARBA00023157"/>
    </source>
</evidence>